<dbReference type="KEGG" id="bze:COCCADRAFT_109208"/>
<dbReference type="EMBL" id="KI964815">
    <property type="protein sequence ID" value="EUC28418.1"/>
    <property type="molecule type" value="Genomic_DNA"/>
</dbReference>
<feature type="compositionally biased region" description="Polar residues" evidence="1">
    <location>
        <begin position="46"/>
        <end position="58"/>
    </location>
</feature>
<feature type="region of interest" description="Disordered" evidence="1">
    <location>
        <begin position="447"/>
        <end position="472"/>
    </location>
</feature>
<dbReference type="GeneID" id="19143860"/>
<protein>
    <submittedName>
        <fullName evidence="2">Uncharacterized protein</fullName>
    </submittedName>
</protein>
<sequence>MLLHPFEAALSQLQSDAPNTQLRTLVSAPDHSGSGFPAIDENYICDQTSPQAPSADNNTTTPSTSMSSTSCKGKLPRISRAAKQKALQKLGLQLDGKNAYSKEGEKEGTESDTPSAASSTRRRSHRSKTVPGKKVTNNTKTRKSLVKQKADDDEDYAPSQIESKKKSSAKRKANADTTKDGKQTKKPKLRANNPDGSTDCATKRRDQSKSFIKPASSAVSSRHSLIAGLKASQKTMEASQTTFKKPMLPSHITQVPSTPTKQKKLVETQKRSCTPRDARRPLHDDVFSQMPSSPPIPYEVDEMDDWSRDTPAVAAILSSNSKPVPASPNAESTAISGHADCDHVAHEKRAGDSQTAKSDPFTRRTKGGKATSFLRRLTGDESIVGDPDPDPATETLQGALIDVAQDSPASRVVDLDLGTKCSTLAGDCRNDQQCTSEAEVLPVYLDSSPPRLHSPTSSHSSTSAKYLFSSEPTLPSSEAEEIGWEKSLQPHQRSLHDVLISTSKRVVRHIVDSETGLDDIAETFATDGECILESLLSQHDDDYKHVFADMESKRGALRKELEYAIERMA</sequence>
<evidence type="ECO:0000313" key="3">
    <source>
        <dbReference type="Proteomes" id="UP000053841"/>
    </source>
</evidence>
<feature type="compositionally biased region" description="Basic and acidic residues" evidence="1">
    <location>
        <begin position="264"/>
        <end position="286"/>
    </location>
</feature>
<feature type="compositionally biased region" description="Low complexity" evidence="1">
    <location>
        <begin position="59"/>
        <end position="70"/>
    </location>
</feature>
<dbReference type="HOGENOM" id="CLU_478940_0_0_1"/>
<dbReference type="STRING" id="930089.W6XRZ5"/>
<gene>
    <name evidence="2" type="ORF">COCCADRAFT_109208</name>
</gene>
<dbReference type="AlphaFoldDB" id="W6XRZ5"/>
<feature type="region of interest" description="Disordered" evidence="1">
    <location>
        <begin position="346"/>
        <end position="367"/>
    </location>
</feature>
<feature type="compositionally biased region" description="Polar residues" evidence="1">
    <location>
        <begin position="251"/>
        <end position="260"/>
    </location>
</feature>
<evidence type="ECO:0000256" key="1">
    <source>
        <dbReference type="SAM" id="MobiDB-lite"/>
    </source>
</evidence>
<feature type="region of interest" description="Disordered" evidence="1">
    <location>
        <begin position="249"/>
        <end position="296"/>
    </location>
</feature>
<feature type="compositionally biased region" description="Basic and acidic residues" evidence="1">
    <location>
        <begin position="173"/>
        <end position="183"/>
    </location>
</feature>
<feature type="compositionally biased region" description="Low complexity" evidence="1">
    <location>
        <begin position="84"/>
        <end position="94"/>
    </location>
</feature>
<accession>W6XRZ5</accession>
<dbReference type="RefSeq" id="XP_007717266.1">
    <property type="nucleotide sequence ID" value="XM_007719076.1"/>
</dbReference>
<dbReference type="OrthoDB" id="5374844at2759"/>
<proteinExistence type="predicted"/>
<keyword evidence="3" id="KW-1185">Reference proteome</keyword>
<evidence type="ECO:0000313" key="2">
    <source>
        <dbReference type="EMBL" id="EUC28418.1"/>
    </source>
</evidence>
<dbReference type="eggNOG" id="ENOG502T2J4">
    <property type="taxonomic scope" value="Eukaryota"/>
</dbReference>
<reference evidence="2 3" key="1">
    <citation type="journal article" date="2013" name="PLoS Genet.">
        <title>Comparative genome structure, secondary metabolite, and effector coding capacity across Cochliobolus pathogens.</title>
        <authorList>
            <person name="Condon B.J."/>
            <person name="Leng Y."/>
            <person name="Wu D."/>
            <person name="Bushley K.E."/>
            <person name="Ohm R.A."/>
            <person name="Otillar R."/>
            <person name="Martin J."/>
            <person name="Schackwitz W."/>
            <person name="Grimwood J."/>
            <person name="MohdZainudin N."/>
            <person name="Xue C."/>
            <person name="Wang R."/>
            <person name="Manning V.A."/>
            <person name="Dhillon B."/>
            <person name="Tu Z.J."/>
            <person name="Steffenson B.J."/>
            <person name="Salamov A."/>
            <person name="Sun H."/>
            <person name="Lowry S."/>
            <person name="LaButti K."/>
            <person name="Han J."/>
            <person name="Copeland A."/>
            <person name="Lindquist E."/>
            <person name="Barry K."/>
            <person name="Schmutz J."/>
            <person name="Baker S.E."/>
            <person name="Ciuffetti L.M."/>
            <person name="Grigoriev I.V."/>
            <person name="Zhong S."/>
            <person name="Turgeon B.G."/>
        </authorList>
    </citation>
    <scope>NUCLEOTIDE SEQUENCE [LARGE SCALE GENOMIC DNA]</scope>
    <source>
        <strain evidence="2 3">26-R-13</strain>
    </source>
</reference>
<feature type="compositionally biased region" description="Low complexity" evidence="1">
    <location>
        <begin position="447"/>
        <end position="463"/>
    </location>
</feature>
<feature type="compositionally biased region" description="Basic and acidic residues" evidence="1">
    <location>
        <begin position="100"/>
        <end position="109"/>
    </location>
</feature>
<feature type="compositionally biased region" description="Basic residues" evidence="1">
    <location>
        <begin position="74"/>
        <end position="83"/>
    </location>
</feature>
<name>W6XRZ5_COCC2</name>
<dbReference type="Proteomes" id="UP000053841">
    <property type="component" value="Unassembled WGS sequence"/>
</dbReference>
<organism evidence="2 3">
    <name type="scientific">Cochliobolus carbonum (strain 26-R-13)</name>
    <name type="common">Maize leaf spot fungus</name>
    <name type="synonym">Bipolaris zeicola</name>
    <dbReference type="NCBI Taxonomy" id="930089"/>
    <lineage>
        <taxon>Eukaryota</taxon>
        <taxon>Fungi</taxon>
        <taxon>Dikarya</taxon>
        <taxon>Ascomycota</taxon>
        <taxon>Pezizomycotina</taxon>
        <taxon>Dothideomycetes</taxon>
        <taxon>Pleosporomycetidae</taxon>
        <taxon>Pleosporales</taxon>
        <taxon>Pleosporineae</taxon>
        <taxon>Pleosporaceae</taxon>
        <taxon>Bipolaris</taxon>
    </lineage>
</organism>
<feature type="region of interest" description="Disordered" evidence="1">
    <location>
        <begin position="46"/>
        <end position="222"/>
    </location>
</feature>